<dbReference type="STRING" id="482827.SAMN04488243_12229"/>
<dbReference type="Pfam" id="PF13358">
    <property type="entry name" value="DDE_3"/>
    <property type="match status" value="1"/>
</dbReference>
<proteinExistence type="predicted"/>
<sequence length="178" mass="19829">MFFLDESGFGLSLPPTYAWARKGEAKGVPRAWGKSGRVNAVAHLERLPPGGWVLGYGLLGGRCGTGEVVAYLEGLSREVAREGVRGVVFLDNASFHRSRAFREAAGRWRERGLEVAYLPRYSPHLNPVESVWRRVKGFLMPRRRYGSVEELREAVAEALERLRERMGQGVLQSLCAGT</sequence>
<accession>A0A1G7HYD6</accession>
<feature type="domain" description="Tc1-like transposase DDE" evidence="1">
    <location>
        <begin position="2"/>
        <end position="152"/>
    </location>
</feature>
<evidence type="ECO:0000313" key="3">
    <source>
        <dbReference type="Proteomes" id="UP000199446"/>
    </source>
</evidence>
<keyword evidence="3" id="KW-1185">Reference proteome</keyword>
<dbReference type="EMBL" id="FNBC01000022">
    <property type="protein sequence ID" value="SDF05368.1"/>
    <property type="molecule type" value="Genomic_DNA"/>
</dbReference>
<dbReference type="InterPro" id="IPR036397">
    <property type="entry name" value="RNaseH_sf"/>
</dbReference>
<dbReference type="AlphaFoldDB" id="A0A1G7HYD6"/>
<dbReference type="RefSeq" id="WP_176758175.1">
    <property type="nucleotide sequence ID" value="NZ_FNBC01000022.1"/>
</dbReference>
<reference evidence="3" key="1">
    <citation type="submission" date="2016-10" db="EMBL/GenBank/DDBJ databases">
        <authorList>
            <person name="Varghese N."/>
            <person name="Submissions S."/>
        </authorList>
    </citation>
    <scope>NUCLEOTIDE SEQUENCE [LARGE SCALE GENOMIC DNA]</scope>
    <source>
        <strain evidence="3">CGMCC 1.6992</strain>
    </source>
</reference>
<evidence type="ECO:0000259" key="1">
    <source>
        <dbReference type="Pfam" id="PF13358"/>
    </source>
</evidence>
<protein>
    <submittedName>
        <fullName evidence="2">Putative transposase</fullName>
    </submittedName>
</protein>
<dbReference type="GO" id="GO:0003676">
    <property type="term" value="F:nucleic acid binding"/>
    <property type="evidence" value="ECO:0007669"/>
    <property type="project" value="InterPro"/>
</dbReference>
<dbReference type="Proteomes" id="UP000199446">
    <property type="component" value="Unassembled WGS sequence"/>
</dbReference>
<dbReference type="InterPro" id="IPR047655">
    <property type="entry name" value="Transpos_IS630-like"/>
</dbReference>
<dbReference type="Gene3D" id="3.30.420.10">
    <property type="entry name" value="Ribonuclease H-like superfamily/Ribonuclease H"/>
    <property type="match status" value="1"/>
</dbReference>
<evidence type="ECO:0000313" key="2">
    <source>
        <dbReference type="EMBL" id="SDF05368.1"/>
    </source>
</evidence>
<name>A0A1G7HYD6_9DEIN</name>
<dbReference type="InterPro" id="IPR012337">
    <property type="entry name" value="RNaseH-like_sf"/>
</dbReference>
<dbReference type="InterPro" id="IPR038717">
    <property type="entry name" value="Tc1-like_DDE_dom"/>
</dbReference>
<organism evidence="2 3">
    <name type="scientific">Thermus arciformis</name>
    <dbReference type="NCBI Taxonomy" id="482827"/>
    <lineage>
        <taxon>Bacteria</taxon>
        <taxon>Thermotogati</taxon>
        <taxon>Deinococcota</taxon>
        <taxon>Deinococci</taxon>
        <taxon>Thermales</taxon>
        <taxon>Thermaceae</taxon>
        <taxon>Thermus</taxon>
    </lineage>
</organism>
<dbReference type="NCBIfam" id="NF033545">
    <property type="entry name" value="transpos_IS630"/>
    <property type="match status" value="1"/>
</dbReference>
<dbReference type="SUPFAM" id="SSF53098">
    <property type="entry name" value="Ribonuclease H-like"/>
    <property type="match status" value="1"/>
</dbReference>
<gene>
    <name evidence="2" type="ORF">SAMN04488243_12229</name>
</gene>